<dbReference type="PROSITE" id="PS51276">
    <property type="entry name" value="PEPTIDASE_C56_PFPI"/>
    <property type="match status" value="1"/>
</dbReference>
<protein>
    <submittedName>
        <fullName evidence="3">Type 1 glutamine amidotransferase domain-containing protein</fullName>
    </submittedName>
</protein>
<name>A0ABV7PC75_9BURK</name>
<dbReference type="Pfam" id="PF01965">
    <property type="entry name" value="DJ-1_PfpI"/>
    <property type="match status" value="1"/>
</dbReference>
<reference evidence="4" key="1">
    <citation type="journal article" date="2019" name="Int. J. Syst. Evol. Microbiol.">
        <title>The Global Catalogue of Microorganisms (GCM) 10K type strain sequencing project: providing services to taxonomists for standard genome sequencing and annotation.</title>
        <authorList>
            <consortium name="The Broad Institute Genomics Platform"/>
            <consortium name="The Broad Institute Genome Sequencing Center for Infectious Disease"/>
            <person name="Wu L."/>
            <person name="Ma J."/>
        </authorList>
    </citation>
    <scope>NUCLEOTIDE SEQUENCE [LARGE SCALE GENOMIC DNA]</scope>
    <source>
        <strain evidence="4">CCM 7480</strain>
    </source>
</reference>
<dbReference type="CDD" id="cd03134">
    <property type="entry name" value="GATase1_PfpI_like"/>
    <property type="match status" value="1"/>
</dbReference>
<evidence type="ECO:0000256" key="1">
    <source>
        <dbReference type="ARBA" id="ARBA00008542"/>
    </source>
</evidence>
<dbReference type="RefSeq" id="WP_312548980.1">
    <property type="nucleotide sequence ID" value="NZ_JBHRVV010000001.1"/>
</dbReference>
<comment type="caution">
    <text evidence="3">The sequence shown here is derived from an EMBL/GenBank/DDBJ whole genome shotgun (WGS) entry which is preliminary data.</text>
</comment>
<dbReference type="InterPro" id="IPR002818">
    <property type="entry name" value="DJ-1/PfpI"/>
</dbReference>
<dbReference type="PANTHER" id="PTHR42733">
    <property type="entry name" value="DJ-1 PROTEIN"/>
    <property type="match status" value="1"/>
</dbReference>
<dbReference type="NCBIfam" id="TIGR01382">
    <property type="entry name" value="PfpI"/>
    <property type="match status" value="1"/>
</dbReference>
<evidence type="ECO:0000259" key="2">
    <source>
        <dbReference type="Pfam" id="PF01965"/>
    </source>
</evidence>
<evidence type="ECO:0000313" key="3">
    <source>
        <dbReference type="EMBL" id="MFC3456728.1"/>
    </source>
</evidence>
<comment type="similarity">
    <text evidence="1">Belongs to the peptidase C56 family.</text>
</comment>
<dbReference type="PANTHER" id="PTHR42733:SF2">
    <property type="entry name" value="DJ-1_THIJ_PFPI FAMILY PROTEIN"/>
    <property type="match status" value="1"/>
</dbReference>
<organism evidence="3 4">
    <name type="scientific">Massilia haematophila</name>
    <dbReference type="NCBI Taxonomy" id="457923"/>
    <lineage>
        <taxon>Bacteria</taxon>
        <taxon>Pseudomonadati</taxon>
        <taxon>Pseudomonadota</taxon>
        <taxon>Betaproteobacteria</taxon>
        <taxon>Burkholderiales</taxon>
        <taxon>Oxalobacteraceae</taxon>
        <taxon>Telluria group</taxon>
        <taxon>Massilia</taxon>
    </lineage>
</organism>
<dbReference type="Gene3D" id="3.40.50.880">
    <property type="match status" value="1"/>
</dbReference>
<dbReference type="EMBL" id="JBHRVV010000001">
    <property type="protein sequence ID" value="MFC3456728.1"/>
    <property type="molecule type" value="Genomic_DNA"/>
</dbReference>
<dbReference type="Proteomes" id="UP001595665">
    <property type="component" value="Unassembled WGS sequence"/>
</dbReference>
<proteinExistence type="inferred from homology"/>
<accession>A0ABV7PC75</accession>
<dbReference type="SUPFAM" id="SSF52317">
    <property type="entry name" value="Class I glutamine amidotransferase-like"/>
    <property type="match status" value="1"/>
</dbReference>
<feature type="domain" description="DJ-1/PfpI" evidence="2">
    <location>
        <begin position="25"/>
        <end position="194"/>
    </location>
</feature>
<dbReference type="InterPro" id="IPR029062">
    <property type="entry name" value="Class_I_gatase-like"/>
</dbReference>
<dbReference type="InterPro" id="IPR006286">
    <property type="entry name" value="C56_PfpI-like"/>
</dbReference>
<sequence>MEQNIHGSVDLPVEGVDISHTLQGKRVAVLMTDGVEQVEYTGPRSFLEQQGAQVILISPKAAGEEVQGVNHDTPGDKFRVEMNVKDAQPADFDALVLPGGEENPKQLRKDADSVAFVREFYAADKPIAAICHGPWVLIDAGIAESKNLTSYPEIQDDMRAAGAEWVDQEVVIDEKLITSRKPDDIPAFNDALFKALRVDAQGADMGPSS</sequence>
<keyword evidence="4" id="KW-1185">Reference proteome</keyword>
<gene>
    <name evidence="3" type="ORF">ACFOPH_00475</name>
</gene>
<keyword evidence="3" id="KW-0315">Glutamine amidotransferase</keyword>
<evidence type="ECO:0000313" key="4">
    <source>
        <dbReference type="Proteomes" id="UP001595665"/>
    </source>
</evidence>